<dbReference type="Pfam" id="PF12623">
    <property type="entry name" value="Hen1_L"/>
    <property type="match status" value="1"/>
</dbReference>
<dbReference type="Pfam" id="PF08242">
    <property type="entry name" value="Methyltransf_12"/>
    <property type="match status" value="1"/>
</dbReference>
<evidence type="ECO:0000313" key="16">
    <source>
        <dbReference type="Proteomes" id="UP001138997"/>
    </source>
</evidence>
<accession>A0A9X1NGM6</accession>
<dbReference type="InterPro" id="IPR024026">
    <property type="entry name" value="3'-RNA_MeTfrase_Hen1_bac"/>
</dbReference>
<gene>
    <name evidence="15" type="ORF">LR394_22515</name>
</gene>
<reference evidence="15" key="1">
    <citation type="submission" date="2021-11" db="EMBL/GenBank/DDBJ databases">
        <title>Streptomyces corallinus and Kineosporia corallina sp. nov., two new coral-derived marine actinobacteria.</title>
        <authorList>
            <person name="Buangrab K."/>
            <person name="Sutthacheep M."/>
            <person name="Yeemin T."/>
            <person name="Harunari E."/>
            <person name="Igarashi Y."/>
            <person name="Sripreechasak P."/>
            <person name="Kanchanasin P."/>
            <person name="Tanasupawat S."/>
            <person name="Phongsopitanun W."/>
        </authorList>
    </citation>
    <scope>NUCLEOTIDE SEQUENCE</scope>
    <source>
        <strain evidence="15">JCM 31032</strain>
    </source>
</reference>
<keyword evidence="8" id="KW-0460">Magnesium</keyword>
<evidence type="ECO:0000259" key="14">
    <source>
        <dbReference type="Pfam" id="PF12623"/>
    </source>
</evidence>
<comment type="similarity">
    <text evidence="2">Belongs to the methyltransferase superfamily. HEN1 family.</text>
</comment>
<dbReference type="NCBIfam" id="TIGR04074">
    <property type="entry name" value="bacter_Hen1"/>
    <property type="match status" value="1"/>
</dbReference>
<keyword evidence="9" id="KW-0694">RNA-binding</keyword>
<feature type="domain" description="Methyltransferase type 12" evidence="13">
    <location>
        <begin position="326"/>
        <end position="425"/>
    </location>
</feature>
<keyword evidence="10" id="KW-0943">RNA-mediated gene silencing</keyword>
<evidence type="ECO:0000256" key="7">
    <source>
        <dbReference type="ARBA" id="ARBA00022723"/>
    </source>
</evidence>
<evidence type="ECO:0000256" key="4">
    <source>
        <dbReference type="ARBA" id="ARBA00022603"/>
    </source>
</evidence>
<organism evidence="15 16">
    <name type="scientific">Kineosporia babensis</name>
    <dbReference type="NCBI Taxonomy" id="499548"/>
    <lineage>
        <taxon>Bacteria</taxon>
        <taxon>Bacillati</taxon>
        <taxon>Actinomycetota</taxon>
        <taxon>Actinomycetes</taxon>
        <taxon>Kineosporiales</taxon>
        <taxon>Kineosporiaceae</taxon>
        <taxon>Kineosporia</taxon>
    </lineage>
</organism>
<comment type="catalytic activity">
    <reaction evidence="12">
        <text>small RNA 3'-end nucleotide + S-adenosyl-L-methionine = small RNA 3'-end 2'-O-methylnucleotide + S-adenosyl-L-homocysteine + H(+)</text>
        <dbReference type="Rhea" id="RHEA:37887"/>
        <dbReference type="Rhea" id="RHEA-COMP:10415"/>
        <dbReference type="Rhea" id="RHEA-COMP:10416"/>
        <dbReference type="ChEBI" id="CHEBI:15378"/>
        <dbReference type="ChEBI" id="CHEBI:57856"/>
        <dbReference type="ChEBI" id="CHEBI:59789"/>
        <dbReference type="ChEBI" id="CHEBI:74896"/>
        <dbReference type="ChEBI" id="CHEBI:74898"/>
        <dbReference type="EC" id="2.1.1.386"/>
    </reaction>
</comment>
<evidence type="ECO:0000256" key="3">
    <source>
        <dbReference type="ARBA" id="ARBA00021330"/>
    </source>
</evidence>
<keyword evidence="16" id="KW-1185">Reference proteome</keyword>
<keyword evidence="4" id="KW-0489">Methyltransferase</keyword>
<evidence type="ECO:0000256" key="5">
    <source>
        <dbReference type="ARBA" id="ARBA00022679"/>
    </source>
</evidence>
<keyword evidence="6" id="KW-0949">S-adenosyl-L-methionine</keyword>
<sequence length="506" mass="55213">MFLTITSTSEAAESPATDLGYLLHKHPDRAQKFGLPVGTAHVFYPRADETTCTAALLLEVDPIALVRGRGPKPAEGFSLAQYVNDRPYAASSMLAVALGKVFRTAVAGRCDARPELPSKPLNLQIHVPALPCRGGADVARRMFAPLGWDVQLTPVPLDPELGWGDSRYLDVRLTGQVRLHEALSQLYVLLPVLDDAKHYWVSPDEVDKLIRAGEGWLAAHPERTLIVERYLRHRRRLVDDASERFASLEDEALADEDGELPEDVVEPTDEVPGSDITVSAGVAVAVGGEEGLGGAVALEPVVSLAVRRLGAVAETLRASGAQSVADLGCGEGKLLKELLADPRYQRLLGVDVSHRSLTIAARRLRLEQLPERTAERIELRQSSLVYADPELTGFDAAVLMEVIEHLDLSRLPALAANVFGTARPGQVLVTTPNVEYNARYGLAEGEIRHADHRFEWNREQFQEWATGVATKYGYTVRFKAIGDEDPQAGPPTQMAVFALETPEVAR</sequence>
<dbReference type="RefSeq" id="WP_231445114.1">
    <property type="nucleotide sequence ID" value="NZ_JAJOMB010000012.1"/>
</dbReference>
<evidence type="ECO:0000256" key="9">
    <source>
        <dbReference type="ARBA" id="ARBA00022884"/>
    </source>
</evidence>
<dbReference type="InterPro" id="IPR029063">
    <property type="entry name" value="SAM-dependent_MTases_sf"/>
</dbReference>
<keyword evidence="5" id="KW-0808">Transferase</keyword>
<dbReference type="InterPro" id="IPR038546">
    <property type="entry name" value="Hen1_N_sf"/>
</dbReference>
<dbReference type="PANTHER" id="PTHR21404">
    <property type="entry name" value="HEN1"/>
    <property type="match status" value="1"/>
</dbReference>
<dbReference type="InterPro" id="IPR013217">
    <property type="entry name" value="Methyltransf_12"/>
</dbReference>
<dbReference type="InterPro" id="IPR024740">
    <property type="entry name" value="Hen1_N"/>
</dbReference>
<protein>
    <recommendedName>
        <fullName evidence="3">Small RNA 2'-O-methyltransferase</fullName>
        <ecNumber evidence="11">2.1.1.386</ecNumber>
    </recommendedName>
</protein>
<dbReference type="SUPFAM" id="SSF53335">
    <property type="entry name" value="S-adenosyl-L-methionine-dependent methyltransferases"/>
    <property type="match status" value="1"/>
</dbReference>
<dbReference type="PANTHER" id="PTHR21404:SF3">
    <property type="entry name" value="SMALL RNA 2'-O-METHYLTRANSFERASE"/>
    <property type="match status" value="1"/>
</dbReference>
<dbReference type="AlphaFoldDB" id="A0A9X1NGM6"/>
<dbReference type="EMBL" id="JAJOMB010000012">
    <property type="protein sequence ID" value="MCD5313685.1"/>
    <property type="molecule type" value="Genomic_DNA"/>
</dbReference>
<dbReference type="Proteomes" id="UP001138997">
    <property type="component" value="Unassembled WGS sequence"/>
</dbReference>
<dbReference type="EC" id="2.1.1.386" evidence="11"/>
<dbReference type="Gene3D" id="3.30.1610.20">
    <property type="entry name" value="Hen1, N-terminal domain"/>
    <property type="match status" value="1"/>
</dbReference>
<comment type="caution">
    <text evidence="15">The sequence shown here is derived from an EMBL/GenBank/DDBJ whole genome shotgun (WGS) entry which is preliminary data.</text>
</comment>
<evidence type="ECO:0000256" key="12">
    <source>
        <dbReference type="ARBA" id="ARBA00048418"/>
    </source>
</evidence>
<dbReference type="GO" id="GO:0046872">
    <property type="term" value="F:metal ion binding"/>
    <property type="evidence" value="ECO:0007669"/>
    <property type="project" value="UniProtKB-KW"/>
</dbReference>
<proteinExistence type="inferred from homology"/>
<comment type="cofactor">
    <cofactor evidence="1">
        <name>Mg(2+)</name>
        <dbReference type="ChEBI" id="CHEBI:18420"/>
    </cofactor>
</comment>
<feature type="domain" description="Hen1 N-terminal" evidence="14">
    <location>
        <begin position="1"/>
        <end position="245"/>
    </location>
</feature>
<evidence type="ECO:0000256" key="6">
    <source>
        <dbReference type="ARBA" id="ARBA00022691"/>
    </source>
</evidence>
<dbReference type="GO" id="GO:0003723">
    <property type="term" value="F:RNA binding"/>
    <property type="evidence" value="ECO:0007669"/>
    <property type="project" value="UniProtKB-KW"/>
</dbReference>
<dbReference type="InterPro" id="IPR026610">
    <property type="entry name" value="Hen1"/>
</dbReference>
<dbReference type="GO" id="GO:0031047">
    <property type="term" value="P:regulatory ncRNA-mediated gene silencing"/>
    <property type="evidence" value="ECO:0007669"/>
    <property type="project" value="UniProtKB-KW"/>
</dbReference>
<name>A0A9X1NGM6_9ACTN</name>
<evidence type="ECO:0000313" key="15">
    <source>
        <dbReference type="EMBL" id="MCD5313685.1"/>
    </source>
</evidence>
<evidence type="ECO:0000256" key="11">
    <source>
        <dbReference type="ARBA" id="ARBA00035025"/>
    </source>
</evidence>
<dbReference type="GO" id="GO:0090486">
    <property type="term" value="F:small RNA 2'-O-methyltransferase activity"/>
    <property type="evidence" value="ECO:0007669"/>
    <property type="project" value="UniProtKB-EC"/>
</dbReference>
<evidence type="ECO:0000256" key="8">
    <source>
        <dbReference type="ARBA" id="ARBA00022842"/>
    </source>
</evidence>
<evidence type="ECO:0000256" key="10">
    <source>
        <dbReference type="ARBA" id="ARBA00023158"/>
    </source>
</evidence>
<dbReference type="Gene3D" id="3.40.50.150">
    <property type="entry name" value="Vaccinia Virus protein VP39"/>
    <property type="match status" value="1"/>
</dbReference>
<evidence type="ECO:0000256" key="1">
    <source>
        <dbReference type="ARBA" id="ARBA00001946"/>
    </source>
</evidence>
<dbReference type="GO" id="GO:0001510">
    <property type="term" value="P:RNA methylation"/>
    <property type="evidence" value="ECO:0007669"/>
    <property type="project" value="InterPro"/>
</dbReference>
<keyword evidence="7" id="KW-0479">Metal-binding</keyword>
<evidence type="ECO:0000259" key="13">
    <source>
        <dbReference type="Pfam" id="PF08242"/>
    </source>
</evidence>
<evidence type="ECO:0000256" key="2">
    <source>
        <dbReference type="ARBA" id="ARBA00009026"/>
    </source>
</evidence>